<dbReference type="GO" id="GO:0016740">
    <property type="term" value="F:transferase activity"/>
    <property type="evidence" value="ECO:0007669"/>
    <property type="project" value="UniProtKB-KW"/>
</dbReference>
<dbReference type="Pfam" id="PF13417">
    <property type="entry name" value="GST_N_3"/>
    <property type="match status" value="1"/>
</dbReference>
<dbReference type="Gene3D" id="1.20.1050.10">
    <property type="match status" value="1"/>
</dbReference>
<dbReference type="SUPFAM" id="SSF52833">
    <property type="entry name" value="Thioredoxin-like"/>
    <property type="match status" value="1"/>
</dbReference>
<keyword evidence="3" id="KW-0808">Transferase</keyword>
<dbReference type="SUPFAM" id="SSF47616">
    <property type="entry name" value="GST C-terminal domain-like"/>
    <property type="match status" value="1"/>
</dbReference>
<dbReference type="CDD" id="cd03188">
    <property type="entry name" value="GST_C_Beta"/>
    <property type="match status" value="1"/>
</dbReference>
<evidence type="ECO:0000313" key="3">
    <source>
        <dbReference type="EMBL" id="NDY81930.1"/>
    </source>
</evidence>
<comment type="caution">
    <text evidence="3">The sequence shown here is derived from an EMBL/GenBank/DDBJ whole genome shotgun (WGS) entry which is preliminary data.</text>
</comment>
<dbReference type="InterPro" id="IPR004045">
    <property type="entry name" value="Glutathione_S-Trfase_N"/>
</dbReference>
<dbReference type="SFLD" id="SFLDS00019">
    <property type="entry name" value="Glutathione_Transferase_(cytos"/>
    <property type="match status" value="1"/>
</dbReference>
<dbReference type="PROSITE" id="PS50404">
    <property type="entry name" value="GST_NTER"/>
    <property type="match status" value="1"/>
</dbReference>
<dbReference type="Gene3D" id="3.40.30.10">
    <property type="entry name" value="Glutaredoxin"/>
    <property type="match status" value="1"/>
</dbReference>
<gene>
    <name evidence="3" type="ORF">G3I67_01680</name>
</gene>
<name>A0A6B2QUD3_9BURK</name>
<dbReference type="SFLD" id="SFLDG00358">
    <property type="entry name" value="Main_(cytGST)"/>
    <property type="match status" value="1"/>
</dbReference>
<dbReference type="PANTHER" id="PTHR44051">
    <property type="entry name" value="GLUTATHIONE S-TRANSFERASE-RELATED"/>
    <property type="match status" value="1"/>
</dbReference>
<sequence length="203" mass="22357">MKLFGLPGACSLVDHIALQWTGQPFTYEAVSRTALKEAPYLKISPLGAVPAIDDNGFYLTQNVAILEYLDEKYPQALLLGGTSLAARSETRRWLGFLNSDLHKTFSLVFGAPRFVEGESAQASLVANAETRLKELFAIADSRLANRNWLSDSRSVADAYLYVVMRWAVAKKIDLSSLKNLQAHFARMSEDTGVQKALKAEGLS</sequence>
<dbReference type="InterPro" id="IPR036282">
    <property type="entry name" value="Glutathione-S-Trfase_C_sf"/>
</dbReference>
<dbReference type="CDD" id="cd03057">
    <property type="entry name" value="GST_N_Beta"/>
    <property type="match status" value="1"/>
</dbReference>
<reference evidence="3" key="1">
    <citation type="submission" date="2020-02" db="EMBL/GenBank/DDBJ databases">
        <authorList>
            <person name="Chen W.-M."/>
        </authorList>
    </citation>
    <scope>NUCLEOTIDE SEQUENCE</scope>
    <source>
        <strain evidence="3">NBD-18</strain>
    </source>
</reference>
<feature type="domain" description="GST C-terminal" evidence="2">
    <location>
        <begin position="83"/>
        <end position="203"/>
    </location>
</feature>
<dbReference type="RefSeq" id="WP_163651219.1">
    <property type="nucleotide sequence ID" value="NZ_JAAGRN010000001.1"/>
</dbReference>
<dbReference type="SFLD" id="SFLDG01150">
    <property type="entry name" value="Main.1:_Beta-like"/>
    <property type="match status" value="1"/>
</dbReference>
<dbReference type="EMBL" id="JAAGRN010000001">
    <property type="protein sequence ID" value="NDY81930.1"/>
    <property type="molecule type" value="Genomic_DNA"/>
</dbReference>
<dbReference type="InterPro" id="IPR040079">
    <property type="entry name" value="Glutathione_S-Trfase"/>
</dbReference>
<dbReference type="InterPro" id="IPR010987">
    <property type="entry name" value="Glutathione-S-Trfase_C-like"/>
</dbReference>
<dbReference type="InterPro" id="IPR004046">
    <property type="entry name" value="GST_C"/>
</dbReference>
<feature type="domain" description="GST N-terminal" evidence="1">
    <location>
        <begin position="1"/>
        <end position="77"/>
    </location>
</feature>
<dbReference type="AlphaFoldDB" id="A0A6B2QUD3"/>
<dbReference type="Pfam" id="PF00043">
    <property type="entry name" value="GST_C"/>
    <property type="match status" value="1"/>
</dbReference>
<evidence type="ECO:0000259" key="1">
    <source>
        <dbReference type="PROSITE" id="PS50404"/>
    </source>
</evidence>
<organism evidence="3">
    <name type="scientific">Sheuella amnicola</name>
    <dbReference type="NCBI Taxonomy" id="2707330"/>
    <lineage>
        <taxon>Bacteria</taxon>
        <taxon>Pseudomonadati</taxon>
        <taxon>Pseudomonadota</taxon>
        <taxon>Betaproteobacteria</taxon>
        <taxon>Burkholderiales</taxon>
        <taxon>Alcaligenaceae</taxon>
        <taxon>Sheuella</taxon>
    </lineage>
</organism>
<evidence type="ECO:0000259" key="2">
    <source>
        <dbReference type="PROSITE" id="PS50405"/>
    </source>
</evidence>
<accession>A0A6B2QUD3</accession>
<proteinExistence type="predicted"/>
<dbReference type="InterPro" id="IPR036249">
    <property type="entry name" value="Thioredoxin-like_sf"/>
</dbReference>
<dbReference type="PROSITE" id="PS50405">
    <property type="entry name" value="GST_CTER"/>
    <property type="match status" value="1"/>
</dbReference>
<protein>
    <submittedName>
        <fullName evidence="3">Glutathione S-transferase family protein</fullName>
    </submittedName>
</protein>
<dbReference type="PANTHER" id="PTHR44051:SF8">
    <property type="entry name" value="GLUTATHIONE S-TRANSFERASE GSTA"/>
    <property type="match status" value="1"/>
</dbReference>